<dbReference type="Proteomes" id="UP000196230">
    <property type="component" value="Unassembled WGS sequence"/>
</dbReference>
<gene>
    <name evidence="3" type="ORF">FM125_07160</name>
</gene>
<dbReference type="RefSeq" id="WP_087134113.1">
    <property type="nucleotide sequence ID" value="NZ_FUKP01000049.1"/>
</dbReference>
<protein>
    <submittedName>
        <fullName evidence="3">Lipid carrier: UDP-N-acetylgalactosaminyltransferase</fullName>
        <ecNumber evidence="3">2.4.1.-</ecNumber>
    </submittedName>
</protein>
<dbReference type="EMBL" id="FUKP01000049">
    <property type="protein sequence ID" value="SJN28515.1"/>
    <property type="molecule type" value="Genomic_DNA"/>
</dbReference>
<accession>A0A1R4J9P5</accession>
<dbReference type="GO" id="GO:0016757">
    <property type="term" value="F:glycosyltransferase activity"/>
    <property type="evidence" value="ECO:0007669"/>
    <property type="project" value="UniProtKB-KW"/>
</dbReference>
<dbReference type="InterPro" id="IPR003362">
    <property type="entry name" value="Bact_transf"/>
</dbReference>
<dbReference type="PANTHER" id="PTHR30576">
    <property type="entry name" value="COLANIC BIOSYNTHESIS UDP-GLUCOSE LIPID CARRIER TRANSFERASE"/>
    <property type="match status" value="1"/>
</dbReference>
<dbReference type="Pfam" id="PF02397">
    <property type="entry name" value="Bac_transf"/>
    <property type="match status" value="1"/>
</dbReference>
<dbReference type="GO" id="GO:0016780">
    <property type="term" value="F:phosphotransferase activity, for other substituted phosphate groups"/>
    <property type="evidence" value="ECO:0007669"/>
    <property type="project" value="TreeGrafter"/>
</dbReference>
<evidence type="ECO:0000259" key="2">
    <source>
        <dbReference type="Pfam" id="PF02397"/>
    </source>
</evidence>
<evidence type="ECO:0000313" key="4">
    <source>
        <dbReference type="Proteomes" id="UP000196230"/>
    </source>
</evidence>
<dbReference type="AlphaFoldDB" id="A0A1R4J9P5"/>
<proteinExistence type="inferred from homology"/>
<sequence length="285" mass="32403">MLTPDSSYEEKFSALNQRMRWEVADELRAANLDHVNRLHPVVEPRDTFYTRYGKRALDIGLSGGALLASSPVIGALCLVTLKDLGRPILFTQERPGRLGKKFRMVKLRTMRNAYDDQGKPLLGELRVTKMGRLIRRASLDELLNFWNIFKGDMSLIGPRPLVPEYVERFSDRHRQRMAVKPGLECPTPRPPKGPMSYDDQFENDCWYVENVSLKTDAWLMFRVLQTALDRRQNKARGSSSRGSFMGYDREGRVITTAALPAWALDKVLIRNGLMTAPAPHAQQGA</sequence>
<comment type="similarity">
    <text evidence="1">Belongs to the bacterial sugar transferase family.</text>
</comment>
<evidence type="ECO:0000256" key="1">
    <source>
        <dbReference type="ARBA" id="ARBA00006464"/>
    </source>
</evidence>
<reference evidence="3 4" key="1">
    <citation type="submission" date="2017-02" db="EMBL/GenBank/DDBJ databases">
        <authorList>
            <person name="Peterson S.W."/>
        </authorList>
    </citation>
    <scope>NUCLEOTIDE SEQUENCE [LARGE SCALE GENOMIC DNA]</scope>
    <source>
        <strain evidence="3 4">2B3F</strain>
    </source>
</reference>
<dbReference type="PANTHER" id="PTHR30576:SF8">
    <property type="entry name" value="UNDECAPRENYL-PHOSPHATE GALACTOSE PHOSPHOTRANSFERASE"/>
    <property type="match status" value="1"/>
</dbReference>
<keyword evidence="3" id="KW-0328">Glycosyltransferase</keyword>
<name>A0A1R4J9P5_9MICC</name>
<feature type="domain" description="Bacterial sugar transferase" evidence="2">
    <location>
        <begin position="54"/>
        <end position="227"/>
    </location>
</feature>
<evidence type="ECO:0000313" key="3">
    <source>
        <dbReference type="EMBL" id="SJN28515.1"/>
    </source>
</evidence>
<organism evidence="3 4">
    <name type="scientific">Micrococcus lylae</name>
    <dbReference type="NCBI Taxonomy" id="1273"/>
    <lineage>
        <taxon>Bacteria</taxon>
        <taxon>Bacillati</taxon>
        <taxon>Actinomycetota</taxon>
        <taxon>Actinomycetes</taxon>
        <taxon>Micrococcales</taxon>
        <taxon>Micrococcaceae</taxon>
        <taxon>Micrococcus</taxon>
    </lineage>
</organism>
<keyword evidence="3" id="KW-0808">Transferase</keyword>
<dbReference type="EC" id="2.4.1.-" evidence="3"/>